<dbReference type="InterPro" id="IPR050255">
    <property type="entry name" value="POU_domain_TF"/>
</dbReference>
<organism evidence="16 17">
    <name type="scientific">Acrobeloides nanus</name>
    <dbReference type="NCBI Taxonomy" id="290746"/>
    <lineage>
        <taxon>Eukaryota</taxon>
        <taxon>Metazoa</taxon>
        <taxon>Ecdysozoa</taxon>
        <taxon>Nematoda</taxon>
        <taxon>Chromadorea</taxon>
        <taxon>Rhabditida</taxon>
        <taxon>Tylenchina</taxon>
        <taxon>Cephalobomorpha</taxon>
        <taxon>Cephaloboidea</taxon>
        <taxon>Cephalobidae</taxon>
        <taxon>Acrobeloides</taxon>
    </lineage>
</organism>
<proteinExistence type="predicted"/>
<dbReference type="Pfam" id="PF00096">
    <property type="entry name" value="zf-C2H2"/>
    <property type="match status" value="3"/>
</dbReference>
<name>A0A914C8N6_9BILA</name>
<feature type="compositionally biased region" description="Basic and acidic residues" evidence="12">
    <location>
        <begin position="21"/>
        <end position="30"/>
    </location>
</feature>
<dbReference type="GO" id="GO:0030154">
    <property type="term" value="P:cell differentiation"/>
    <property type="evidence" value="ECO:0007669"/>
    <property type="project" value="UniProtKB-ARBA"/>
</dbReference>
<dbReference type="Pfam" id="PF00157">
    <property type="entry name" value="Pou"/>
    <property type="match status" value="2"/>
</dbReference>
<dbReference type="Gene3D" id="3.30.160.60">
    <property type="entry name" value="Classic Zinc Finger"/>
    <property type="match status" value="2"/>
</dbReference>
<protein>
    <submittedName>
        <fullName evidence="17">Uncharacterized protein</fullName>
    </submittedName>
</protein>
<feature type="DNA-binding region" description="Homeobox" evidence="10">
    <location>
        <begin position="645"/>
        <end position="704"/>
    </location>
</feature>
<dbReference type="GO" id="GO:0005634">
    <property type="term" value="C:nucleus"/>
    <property type="evidence" value="ECO:0007669"/>
    <property type="project" value="UniProtKB-SubCell"/>
</dbReference>
<dbReference type="CDD" id="cd00086">
    <property type="entry name" value="homeodomain"/>
    <property type="match status" value="1"/>
</dbReference>
<evidence type="ECO:0000256" key="2">
    <source>
        <dbReference type="ARBA" id="ARBA00022723"/>
    </source>
</evidence>
<dbReference type="SUPFAM" id="SSF47413">
    <property type="entry name" value="lambda repressor-like DNA-binding domains"/>
    <property type="match status" value="2"/>
</dbReference>
<evidence type="ECO:0000313" key="17">
    <source>
        <dbReference type="WBParaSite" id="ACRNAN_Path_481.g1806.t3"/>
    </source>
</evidence>
<evidence type="ECO:0000259" key="15">
    <source>
        <dbReference type="PROSITE" id="PS51179"/>
    </source>
</evidence>
<keyword evidence="6 10" id="KW-0238">DNA-binding</keyword>
<evidence type="ECO:0000256" key="3">
    <source>
        <dbReference type="ARBA" id="ARBA00022737"/>
    </source>
</evidence>
<evidence type="ECO:0000256" key="8">
    <source>
        <dbReference type="ARBA" id="ARBA00023242"/>
    </source>
</evidence>
<evidence type="ECO:0000256" key="5">
    <source>
        <dbReference type="ARBA" id="ARBA00022833"/>
    </source>
</evidence>
<dbReference type="InterPro" id="IPR013847">
    <property type="entry name" value="POU"/>
</dbReference>
<dbReference type="Proteomes" id="UP000887540">
    <property type="component" value="Unplaced"/>
</dbReference>
<dbReference type="PROSITE" id="PS50071">
    <property type="entry name" value="HOMEOBOX_2"/>
    <property type="match status" value="1"/>
</dbReference>
<feature type="domain" description="POU-specific" evidence="15">
    <location>
        <begin position="453"/>
        <end position="527"/>
    </location>
</feature>
<dbReference type="InterPro" id="IPR013087">
    <property type="entry name" value="Znf_C2H2_type"/>
</dbReference>
<dbReference type="GO" id="GO:0000981">
    <property type="term" value="F:DNA-binding transcription factor activity, RNA polymerase II-specific"/>
    <property type="evidence" value="ECO:0007669"/>
    <property type="project" value="InterPro"/>
</dbReference>
<dbReference type="FunFam" id="3.30.160.60:FF:000145">
    <property type="entry name" value="Zinc finger protein 574"/>
    <property type="match status" value="1"/>
</dbReference>
<dbReference type="SMART" id="SM00389">
    <property type="entry name" value="HOX"/>
    <property type="match status" value="1"/>
</dbReference>
<dbReference type="PROSITE" id="PS50157">
    <property type="entry name" value="ZINC_FINGER_C2H2_2"/>
    <property type="match status" value="4"/>
</dbReference>
<feature type="domain" description="C2H2-type" evidence="14">
    <location>
        <begin position="119"/>
        <end position="147"/>
    </location>
</feature>
<keyword evidence="8 10" id="KW-0539">Nucleus</keyword>
<keyword evidence="4 9" id="KW-0863">Zinc-finger</keyword>
<dbReference type="Pfam" id="PF00046">
    <property type="entry name" value="Homeodomain"/>
    <property type="match status" value="1"/>
</dbReference>
<keyword evidence="2" id="KW-0479">Metal-binding</keyword>
<dbReference type="SUPFAM" id="SSF57667">
    <property type="entry name" value="beta-beta-alpha zinc fingers"/>
    <property type="match status" value="2"/>
</dbReference>
<feature type="domain" description="C2H2-type" evidence="14">
    <location>
        <begin position="189"/>
        <end position="216"/>
    </location>
</feature>
<dbReference type="SMART" id="SM00352">
    <property type="entry name" value="POU"/>
    <property type="match status" value="2"/>
</dbReference>
<reference evidence="17" key="1">
    <citation type="submission" date="2022-11" db="UniProtKB">
        <authorList>
            <consortium name="WormBaseParasite"/>
        </authorList>
    </citation>
    <scope>IDENTIFICATION</scope>
</reference>
<dbReference type="PANTHER" id="PTHR11636:SF89">
    <property type="entry name" value="POU DOMAIN PROTEIN 2, ISOFORM B-RELATED"/>
    <property type="match status" value="1"/>
</dbReference>
<keyword evidence="7 10" id="KW-0371">Homeobox</keyword>
<dbReference type="GO" id="GO:0000978">
    <property type="term" value="F:RNA polymerase II cis-regulatory region sequence-specific DNA binding"/>
    <property type="evidence" value="ECO:0007669"/>
    <property type="project" value="TreeGrafter"/>
</dbReference>
<dbReference type="PROSITE" id="PS00027">
    <property type="entry name" value="HOMEOBOX_1"/>
    <property type="match status" value="1"/>
</dbReference>
<dbReference type="GO" id="GO:0008270">
    <property type="term" value="F:zinc ion binding"/>
    <property type="evidence" value="ECO:0007669"/>
    <property type="project" value="UniProtKB-KW"/>
</dbReference>
<feature type="compositionally biased region" description="Polar residues" evidence="12">
    <location>
        <begin position="80"/>
        <end position="91"/>
    </location>
</feature>
<dbReference type="SUPFAM" id="SSF46689">
    <property type="entry name" value="Homeodomain-like"/>
    <property type="match status" value="1"/>
</dbReference>
<dbReference type="PROSITE" id="PS00028">
    <property type="entry name" value="ZINC_FINGER_C2H2_1"/>
    <property type="match status" value="4"/>
</dbReference>
<feature type="domain" description="C2H2-type" evidence="14">
    <location>
        <begin position="217"/>
        <end position="246"/>
    </location>
</feature>
<evidence type="ECO:0000256" key="12">
    <source>
        <dbReference type="SAM" id="MobiDB-lite"/>
    </source>
</evidence>
<evidence type="ECO:0000256" key="7">
    <source>
        <dbReference type="ARBA" id="ARBA00023155"/>
    </source>
</evidence>
<dbReference type="Pfam" id="PF12874">
    <property type="entry name" value="zf-met"/>
    <property type="match status" value="1"/>
</dbReference>
<dbReference type="InterPro" id="IPR036236">
    <property type="entry name" value="Znf_C2H2_sf"/>
</dbReference>
<evidence type="ECO:0000256" key="10">
    <source>
        <dbReference type="PROSITE-ProRule" id="PRU00108"/>
    </source>
</evidence>
<dbReference type="PROSITE" id="PS51179">
    <property type="entry name" value="POU_3"/>
    <property type="match status" value="2"/>
</dbReference>
<dbReference type="InterPro" id="IPR009057">
    <property type="entry name" value="Homeodomain-like_sf"/>
</dbReference>
<dbReference type="PRINTS" id="PR00028">
    <property type="entry name" value="POUDOMAIN"/>
</dbReference>
<dbReference type="InterPro" id="IPR010982">
    <property type="entry name" value="Lambda_DNA-bd_dom_sf"/>
</dbReference>
<feature type="region of interest" description="Disordered" evidence="12">
    <location>
        <begin position="419"/>
        <end position="438"/>
    </location>
</feature>
<feature type="compositionally biased region" description="Basic and acidic residues" evidence="12">
    <location>
        <begin position="40"/>
        <end position="53"/>
    </location>
</feature>
<evidence type="ECO:0000256" key="1">
    <source>
        <dbReference type="ARBA" id="ARBA00004123"/>
    </source>
</evidence>
<dbReference type="InterPro" id="IPR017970">
    <property type="entry name" value="Homeobox_CS"/>
</dbReference>
<evidence type="ECO:0000256" key="11">
    <source>
        <dbReference type="RuleBase" id="RU000682"/>
    </source>
</evidence>
<dbReference type="Gene3D" id="1.10.260.40">
    <property type="entry name" value="lambda repressor-like DNA-binding domains"/>
    <property type="match status" value="2"/>
</dbReference>
<comment type="subcellular location">
    <subcellularLocation>
        <location evidence="1 10 11">Nucleus</location>
    </subcellularLocation>
</comment>
<dbReference type="InterPro" id="IPR001356">
    <property type="entry name" value="HD"/>
</dbReference>
<dbReference type="Gene3D" id="1.10.10.60">
    <property type="entry name" value="Homeodomain-like"/>
    <property type="match status" value="1"/>
</dbReference>
<evidence type="ECO:0000256" key="4">
    <source>
        <dbReference type="ARBA" id="ARBA00022771"/>
    </source>
</evidence>
<evidence type="ECO:0000313" key="16">
    <source>
        <dbReference type="Proteomes" id="UP000887540"/>
    </source>
</evidence>
<feature type="domain" description="C2H2-type" evidence="14">
    <location>
        <begin position="148"/>
        <end position="176"/>
    </location>
</feature>
<dbReference type="WBParaSite" id="ACRNAN_Path_481.g1806.t3">
    <property type="protein sequence ID" value="ACRNAN_Path_481.g1806.t3"/>
    <property type="gene ID" value="ACRNAN_Path_481.g1806"/>
</dbReference>
<feature type="region of interest" description="Disordered" evidence="12">
    <location>
        <begin position="1"/>
        <end position="91"/>
    </location>
</feature>
<dbReference type="AlphaFoldDB" id="A0A914C8N6"/>
<evidence type="ECO:0000256" key="9">
    <source>
        <dbReference type="PROSITE-ProRule" id="PRU00042"/>
    </source>
</evidence>
<evidence type="ECO:0000259" key="13">
    <source>
        <dbReference type="PROSITE" id="PS50071"/>
    </source>
</evidence>
<evidence type="ECO:0000259" key="14">
    <source>
        <dbReference type="PROSITE" id="PS50157"/>
    </source>
</evidence>
<keyword evidence="3" id="KW-0677">Repeat</keyword>
<keyword evidence="16" id="KW-1185">Reference proteome</keyword>
<feature type="domain" description="POU-specific" evidence="15">
    <location>
        <begin position="529"/>
        <end position="603"/>
    </location>
</feature>
<dbReference type="SMART" id="SM00355">
    <property type="entry name" value="ZnF_C2H2"/>
    <property type="match status" value="4"/>
</dbReference>
<feature type="domain" description="Homeobox" evidence="13">
    <location>
        <begin position="643"/>
        <end position="703"/>
    </location>
</feature>
<sequence length="755" mass="87361">MGKLTTKIKEEQESYDLGDEESAKRKVKIEFEDDGYDEEPQNKKFKEEPRDDFVLDNDNISKNPYQLKNEPYEQDFDEPSTANSKSSSIKDAIGNSSVNEEILDDSAMIRIDSGEYLGWACGICGKMIKRKQDLQRHFQYIHGKKLQLDCKFCDKKFTRRDNLLEHEKKYHPAPQNADNSGEPLVIRPYICEICGGSFRFKASLRDHLKTHISARNFVCNICNLKFLRRTDLTRHNKTKKHLAAANIVTIVQTNPTVENINNVPSSSISIVEIAETKPLKLETVGDLNKEISTMLDTYAPQCSSNNASKSVEAFLHHESERIIKLENEESSMDMDQEMIFDQNLATDSENETLDEEKSTKIEDCETPIKNEMQKVLSKANLSISVEDLINMRGIKSKKLRETIGEEQYLILTKLKRRLSKRKSKHRSTLQMPSTSASSTSRDVDIKHLYTRSKNSYDLETIENFVEYFKTMRMAMDFTQVQVGTAISEYFGKSMSQTVISRFESMNLPVKNMSNLLPLLHIWLIDNNPYVEITYFIPKEDVEKARNLQYKPHFTQVQVGTAISEYFGKSMSQTVISRFESMNLPVKNMSNLLPLLHIWLIDNNPYVEITYFIPKEDVEKARNLQYKPRKVPITLDEFQRNSLYKPRKVPITLDEFQRNSLVNEFMKNRNPNNDQMYEISKQTGLDFKTVKIWFVNHRATSKKTGGIIYRKPSKPANKLTDEEICQPDIDFVDDVSDEAALKIRYETEEGDCNFNK</sequence>
<dbReference type="InterPro" id="IPR000327">
    <property type="entry name" value="POU_dom"/>
</dbReference>
<dbReference type="PANTHER" id="PTHR11636">
    <property type="entry name" value="POU DOMAIN"/>
    <property type="match status" value="1"/>
</dbReference>
<keyword evidence="5" id="KW-0862">Zinc</keyword>
<accession>A0A914C8N6</accession>
<evidence type="ECO:0000256" key="6">
    <source>
        <dbReference type="ARBA" id="ARBA00023125"/>
    </source>
</evidence>